<evidence type="ECO:0000259" key="4">
    <source>
        <dbReference type="Pfam" id="PF02752"/>
    </source>
</evidence>
<comment type="caution">
    <text evidence="5">The sequence shown here is derived from an EMBL/GenBank/DDBJ whole genome shotgun (WGS) entry which is preliminary data.</text>
</comment>
<reference evidence="5" key="1">
    <citation type="journal article" name="BMC Genomics">
        <title>Long-read sequencing and de novo genome assembly of marine medaka (Oryzias melastigma).</title>
        <authorList>
            <person name="Liang P."/>
            <person name="Saqib H.S.A."/>
            <person name="Ni X."/>
            <person name="Shen Y."/>
        </authorList>
    </citation>
    <scope>NUCLEOTIDE SEQUENCE</scope>
    <source>
        <strain evidence="5">Bigg-433</strain>
    </source>
</reference>
<accession>A0A834CI14</accession>
<dbReference type="PANTHER" id="PTHR11188">
    <property type="entry name" value="ARRESTIN DOMAIN CONTAINING PROTEIN"/>
    <property type="match status" value="1"/>
</dbReference>
<organism evidence="5 6">
    <name type="scientific">Oryzias melastigma</name>
    <name type="common">Marine medaka</name>
    <dbReference type="NCBI Taxonomy" id="30732"/>
    <lineage>
        <taxon>Eukaryota</taxon>
        <taxon>Metazoa</taxon>
        <taxon>Chordata</taxon>
        <taxon>Craniata</taxon>
        <taxon>Vertebrata</taxon>
        <taxon>Euteleostomi</taxon>
        <taxon>Actinopterygii</taxon>
        <taxon>Neopterygii</taxon>
        <taxon>Teleostei</taxon>
        <taxon>Neoteleostei</taxon>
        <taxon>Acanthomorphata</taxon>
        <taxon>Ovalentaria</taxon>
        <taxon>Atherinomorphae</taxon>
        <taxon>Beloniformes</taxon>
        <taxon>Adrianichthyidae</taxon>
        <taxon>Oryziinae</taxon>
        <taxon>Oryzias</taxon>
    </lineage>
</organism>
<dbReference type="InterPro" id="IPR011022">
    <property type="entry name" value="Arrestin_C-like"/>
</dbReference>
<dbReference type="GO" id="GO:0007399">
    <property type="term" value="P:nervous system development"/>
    <property type="evidence" value="ECO:0007669"/>
    <property type="project" value="UniProtKB-ARBA"/>
</dbReference>
<evidence type="ECO:0000259" key="3">
    <source>
        <dbReference type="Pfam" id="PF00339"/>
    </source>
</evidence>
<dbReference type="InterPro" id="IPR050357">
    <property type="entry name" value="Arrestin_domain-protein"/>
</dbReference>
<comment type="similarity">
    <text evidence="1">Belongs to the arrestin family.</text>
</comment>
<evidence type="ECO:0000256" key="2">
    <source>
        <dbReference type="SAM" id="MobiDB-lite"/>
    </source>
</evidence>
<name>A0A834CI14_ORYME</name>
<dbReference type="InterPro" id="IPR011021">
    <property type="entry name" value="Arrestin-like_N"/>
</dbReference>
<dbReference type="Proteomes" id="UP000646548">
    <property type="component" value="Unassembled WGS sequence"/>
</dbReference>
<dbReference type="PANTHER" id="PTHR11188:SF135">
    <property type="entry name" value="ARRESTIN DOMAIN CONTAINING 3-LIKE-RELATED"/>
    <property type="match status" value="1"/>
</dbReference>
<feature type="compositionally biased region" description="Basic and acidic residues" evidence="2">
    <location>
        <begin position="400"/>
        <end position="419"/>
    </location>
</feature>
<evidence type="ECO:0000313" key="6">
    <source>
        <dbReference type="Proteomes" id="UP000646548"/>
    </source>
</evidence>
<dbReference type="Pfam" id="PF02752">
    <property type="entry name" value="Arrestin_C"/>
    <property type="match status" value="1"/>
</dbReference>
<evidence type="ECO:0000256" key="1">
    <source>
        <dbReference type="ARBA" id="ARBA00005298"/>
    </source>
</evidence>
<dbReference type="EMBL" id="WKFB01000253">
    <property type="protein sequence ID" value="KAF6729687.1"/>
    <property type="molecule type" value="Genomic_DNA"/>
</dbReference>
<feature type="domain" description="Arrestin C-terminal-like" evidence="4">
    <location>
        <begin position="169"/>
        <end position="274"/>
    </location>
</feature>
<dbReference type="AlphaFoldDB" id="A0A834CI14"/>
<sequence>MAVKHFSVEYDKLNERGAHSPGDVLSGKVTVVTSRKVKVQRFHVKAKGKAKVAWHEEGGQTSNKKKYFEFEHIFIQDKNKGDGSEIMPPGKNIYPFSFVIPNTDMPSSFKGKWGEITYSLRAQLTQSIWLVQKTKTEFPFVTNSEFPLWHHLIIFQEQQYGSRVMFLGSGKVTMNVSSEKVGLEQGEAVGVFLQVLNDSACSITPKFYLCEKQTFVAQSKRKVHTKEILFGTGDLVPTVSSYATTKVLSIPPQLYPTFFNCCMMKLEYRIKQHLNEDVHKAALLFRFDSNRGFNLRSSRACLVTSLALCGVYRLSASRAPSTLTQTHHTTALPSFGEGSWKVWHLAPPLSAARATTMTTVRACWRLPVFIGRCCHGNSPRGLPLISRMGVQLTNPLPAGERQRERKTAEWRGEAEAVCV</sequence>
<feature type="region of interest" description="Disordered" evidence="2">
    <location>
        <begin position="398"/>
        <end position="419"/>
    </location>
</feature>
<dbReference type="SUPFAM" id="SSF81296">
    <property type="entry name" value="E set domains"/>
    <property type="match status" value="2"/>
</dbReference>
<feature type="domain" description="Arrestin-like N-terminal" evidence="3">
    <location>
        <begin position="7"/>
        <end position="137"/>
    </location>
</feature>
<gene>
    <name evidence="5" type="ORF">FQA47_009465</name>
</gene>
<dbReference type="InterPro" id="IPR014752">
    <property type="entry name" value="Arrestin-like_C"/>
</dbReference>
<dbReference type="Gene3D" id="2.60.40.640">
    <property type="match status" value="2"/>
</dbReference>
<dbReference type="Pfam" id="PF00339">
    <property type="entry name" value="Arrestin_N"/>
    <property type="match status" value="1"/>
</dbReference>
<dbReference type="GO" id="GO:0015031">
    <property type="term" value="P:protein transport"/>
    <property type="evidence" value="ECO:0007669"/>
    <property type="project" value="TreeGrafter"/>
</dbReference>
<dbReference type="GO" id="GO:0005737">
    <property type="term" value="C:cytoplasm"/>
    <property type="evidence" value="ECO:0007669"/>
    <property type="project" value="TreeGrafter"/>
</dbReference>
<dbReference type="InterPro" id="IPR014756">
    <property type="entry name" value="Ig_E-set"/>
</dbReference>
<protein>
    <submittedName>
        <fullName evidence="5">Arrestin domain-containing protein 3</fullName>
    </submittedName>
</protein>
<dbReference type="GO" id="GO:0005886">
    <property type="term" value="C:plasma membrane"/>
    <property type="evidence" value="ECO:0007669"/>
    <property type="project" value="TreeGrafter"/>
</dbReference>
<evidence type="ECO:0000313" key="5">
    <source>
        <dbReference type="EMBL" id="KAF6729687.1"/>
    </source>
</evidence>
<proteinExistence type="inferred from homology"/>